<name>A0A1S2VBY1_9BACT</name>
<organism evidence="3 4">
    <name type="scientific">Arsenicibacter rosenii</name>
    <dbReference type="NCBI Taxonomy" id="1750698"/>
    <lineage>
        <taxon>Bacteria</taxon>
        <taxon>Pseudomonadati</taxon>
        <taxon>Bacteroidota</taxon>
        <taxon>Cytophagia</taxon>
        <taxon>Cytophagales</taxon>
        <taxon>Spirosomataceae</taxon>
        <taxon>Arsenicibacter</taxon>
    </lineage>
</organism>
<evidence type="ECO:0000256" key="1">
    <source>
        <dbReference type="SAM" id="MobiDB-lite"/>
    </source>
</evidence>
<dbReference type="AlphaFoldDB" id="A0A1S2VBY1"/>
<evidence type="ECO:0000313" key="4">
    <source>
        <dbReference type="Proteomes" id="UP000181790"/>
    </source>
</evidence>
<accession>A0A1S2VBY1</accession>
<feature type="region of interest" description="Disordered" evidence="1">
    <location>
        <begin position="110"/>
        <end position="131"/>
    </location>
</feature>
<keyword evidence="2" id="KW-0472">Membrane</keyword>
<evidence type="ECO:0000256" key="2">
    <source>
        <dbReference type="SAM" id="Phobius"/>
    </source>
</evidence>
<keyword evidence="4" id="KW-1185">Reference proteome</keyword>
<dbReference type="RefSeq" id="WP_071506923.1">
    <property type="nucleotide sequence ID" value="NZ_MORL01000172.1"/>
</dbReference>
<gene>
    <name evidence="3" type="ORF">BLX24_30590</name>
</gene>
<protein>
    <submittedName>
        <fullName evidence="3">Uncharacterized protein</fullName>
    </submittedName>
</protein>
<comment type="caution">
    <text evidence="3">The sequence shown here is derived from an EMBL/GenBank/DDBJ whole genome shotgun (WGS) entry which is preliminary data.</text>
</comment>
<keyword evidence="2" id="KW-0812">Transmembrane</keyword>
<proteinExistence type="predicted"/>
<dbReference type="Proteomes" id="UP000181790">
    <property type="component" value="Unassembled WGS sequence"/>
</dbReference>
<evidence type="ECO:0000313" key="3">
    <source>
        <dbReference type="EMBL" id="OIN55448.1"/>
    </source>
</evidence>
<reference evidence="3 4" key="1">
    <citation type="submission" date="2016-10" db="EMBL/GenBank/DDBJ databases">
        <title>Arsenicibacter rosenii gen. nov., sp. nov., an efficient arsenic-methylating bacterium isolated from an arsenic-contaminated paddy soil.</title>
        <authorList>
            <person name="Huang K."/>
        </authorList>
    </citation>
    <scope>NUCLEOTIDE SEQUENCE [LARGE SCALE GENOMIC DNA]</scope>
    <source>
        <strain evidence="3 4">SM-1</strain>
    </source>
</reference>
<sequence>MEWIMGILISIFIVLLLILILLFNLTLIRGARKDIPKDPVDVLNESNQKAFFALFEPEEKKAALRVINQRLNRQIRTIPMGYVEFQTALNQLKLVDKLLKETDQELEEKNNLIAQLRRPQTSPAPDKPQPG</sequence>
<keyword evidence="2" id="KW-1133">Transmembrane helix</keyword>
<feature type="transmembrane region" description="Helical" evidence="2">
    <location>
        <begin position="6"/>
        <end position="27"/>
    </location>
</feature>
<dbReference type="EMBL" id="MORL01000172">
    <property type="protein sequence ID" value="OIN55448.1"/>
    <property type="molecule type" value="Genomic_DNA"/>
</dbReference>